<evidence type="ECO:0000313" key="3">
    <source>
        <dbReference type="EMBL" id="MCW3807620.1"/>
    </source>
</evidence>
<dbReference type="Pfam" id="PF18862">
    <property type="entry name" value="ApeA_NTD1"/>
    <property type="match status" value="1"/>
</dbReference>
<dbReference type="Proteomes" id="UP001207408">
    <property type="component" value="Unassembled WGS sequence"/>
</dbReference>
<evidence type="ECO:0000259" key="2">
    <source>
        <dbReference type="Pfam" id="PF18862"/>
    </source>
</evidence>
<dbReference type="Pfam" id="PF18739">
    <property type="entry name" value="HEPN_Apea"/>
    <property type="match status" value="1"/>
</dbReference>
<dbReference type="RefSeq" id="WP_301202055.1">
    <property type="nucleotide sequence ID" value="NZ_JAPDPI010000053.1"/>
</dbReference>
<evidence type="ECO:0008006" key="5">
    <source>
        <dbReference type="Google" id="ProtNLM"/>
    </source>
</evidence>
<name>A0AAE3SL80_9BACT</name>
<sequence length="427" mass="50078">MEYKGFWFLPGQTDKQIAGVLTVKKDISYKLELIGGFDEDLQSLISSEKKDVIFGEVYNADNNIRKITLINCYHSFNINFSAKHPITHYNCSVVIDGLHVNSLESNLCIEIRADLSSLYNWKNTGIIKRTFQFPKEPESISKPESISIDLNLKDYWEIPVEINDITKLVLYADSNYDTSSDYKKSTIQQFTRVRIETKTATSINNLYRKLYLFQQFLSFAALNTVCINKLWVYSNDYYEEIKGEKINNPAYIYLKPDEKCNKESETKKSDFLFKFSDISDNFEFIIKKWFEVSDEVAPIRNHLIESIKPIRKFSSVNFLIVIQALEGFHRKFRVQEWKKLRVRLKSLVDEFSNIDEIKKISELDIKQTVASRDYYSHFLIDKEDVLEGVELYYLTLRIKNLLICCVLNLVGFDNEKINKLLKKNNRI</sequence>
<keyword evidence="4" id="KW-1185">Reference proteome</keyword>
<dbReference type="AlphaFoldDB" id="A0AAE3SL80"/>
<proteinExistence type="predicted"/>
<organism evidence="3 4">
    <name type="scientific">Plebeiibacterium marinum</name>
    <dbReference type="NCBI Taxonomy" id="2992111"/>
    <lineage>
        <taxon>Bacteria</taxon>
        <taxon>Pseudomonadati</taxon>
        <taxon>Bacteroidota</taxon>
        <taxon>Bacteroidia</taxon>
        <taxon>Marinilabiliales</taxon>
        <taxon>Marinilabiliaceae</taxon>
        <taxon>Plebeiibacterium</taxon>
    </lineage>
</organism>
<evidence type="ECO:0000259" key="1">
    <source>
        <dbReference type="Pfam" id="PF18739"/>
    </source>
</evidence>
<feature type="domain" description="Apea-like HEPN" evidence="1">
    <location>
        <begin position="319"/>
        <end position="415"/>
    </location>
</feature>
<accession>A0AAE3SL80</accession>
<gene>
    <name evidence="3" type="ORF">OM074_18480</name>
</gene>
<reference evidence="3" key="1">
    <citation type="submission" date="2022-10" db="EMBL/GenBank/DDBJ databases">
        <authorList>
            <person name="Yu W.X."/>
        </authorList>
    </citation>
    <scope>NUCLEOTIDE SEQUENCE</scope>
    <source>
        <strain evidence="3">D04</strain>
    </source>
</reference>
<dbReference type="EMBL" id="JAPDPI010000053">
    <property type="protein sequence ID" value="MCW3807620.1"/>
    <property type="molecule type" value="Genomic_DNA"/>
</dbReference>
<comment type="caution">
    <text evidence="3">The sequence shown here is derived from an EMBL/GenBank/DDBJ whole genome shotgun (WGS) entry which is preliminary data.</text>
</comment>
<feature type="domain" description="ApeA N-terminal" evidence="2">
    <location>
        <begin position="2"/>
        <end position="289"/>
    </location>
</feature>
<dbReference type="InterPro" id="IPR041223">
    <property type="entry name" value="ApeA_NTD"/>
</dbReference>
<protein>
    <recommendedName>
        <fullName evidence="5">ApeA N-terminal domain-containing protein</fullName>
    </recommendedName>
</protein>
<evidence type="ECO:0000313" key="4">
    <source>
        <dbReference type="Proteomes" id="UP001207408"/>
    </source>
</evidence>
<dbReference type="InterPro" id="IPR041229">
    <property type="entry name" value="HEPN_Apea"/>
</dbReference>